<accession>A0A821YUJ4</accession>
<dbReference type="PANTHER" id="PTHR47928:SF146">
    <property type="entry name" value="DYW DOMAIN-CONTAINING PROTEIN"/>
    <property type="match status" value="1"/>
</dbReference>
<dbReference type="InterPro" id="IPR002885">
    <property type="entry name" value="PPR_rpt"/>
</dbReference>
<proteinExistence type="predicted"/>
<dbReference type="Proteomes" id="UP000663848">
    <property type="component" value="Unassembled WGS sequence"/>
</dbReference>
<reference evidence="1" key="1">
    <citation type="submission" date="2021-02" db="EMBL/GenBank/DDBJ databases">
        <authorList>
            <person name="Nowell W R."/>
        </authorList>
    </citation>
    <scope>NUCLEOTIDE SEQUENCE</scope>
</reference>
<dbReference type="NCBIfam" id="TIGR00756">
    <property type="entry name" value="PPR"/>
    <property type="match status" value="1"/>
</dbReference>
<dbReference type="PANTHER" id="PTHR47928">
    <property type="entry name" value="REPEAT-CONTAINING PROTEIN, PUTATIVE-RELATED"/>
    <property type="match status" value="1"/>
</dbReference>
<evidence type="ECO:0000313" key="1">
    <source>
        <dbReference type="EMBL" id="CAF4968936.1"/>
    </source>
</evidence>
<protein>
    <recommendedName>
        <fullName evidence="3">Pentatricopeptide repeat-containing protein</fullName>
    </recommendedName>
</protein>
<gene>
    <name evidence="1" type="ORF">QYT958_LOCUS35019</name>
</gene>
<comment type="caution">
    <text evidence="1">The sequence shown here is derived from an EMBL/GenBank/DDBJ whole genome shotgun (WGS) entry which is preliminary data.</text>
</comment>
<evidence type="ECO:0000313" key="2">
    <source>
        <dbReference type="Proteomes" id="UP000663848"/>
    </source>
</evidence>
<dbReference type="InterPro" id="IPR011990">
    <property type="entry name" value="TPR-like_helical_dom_sf"/>
</dbReference>
<dbReference type="InterPro" id="IPR050421">
    <property type="entry name" value="PPR"/>
</dbReference>
<organism evidence="1 2">
    <name type="scientific">Rotaria socialis</name>
    <dbReference type="NCBI Taxonomy" id="392032"/>
    <lineage>
        <taxon>Eukaryota</taxon>
        <taxon>Metazoa</taxon>
        <taxon>Spiralia</taxon>
        <taxon>Gnathifera</taxon>
        <taxon>Rotifera</taxon>
        <taxon>Eurotatoria</taxon>
        <taxon>Bdelloidea</taxon>
        <taxon>Philodinida</taxon>
        <taxon>Philodinidae</taxon>
        <taxon>Rotaria</taxon>
    </lineage>
</organism>
<dbReference type="Gene3D" id="1.25.40.10">
    <property type="entry name" value="Tetratricopeptide repeat domain"/>
    <property type="match status" value="1"/>
</dbReference>
<evidence type="ECO:0008006" key="3">
    <source>
        <dbReference type="Google" id="ProtNLM"/>
    </source>
</evidence>
<feature type="non-terminal residue" evidence="1">
    <location>
        <position position="1"/>
    </location>
</feature>
<dbReference type="Pfam" id="PF01535">
    <property type="entry name" value="PPR"/>
    <property type="match status" value="2"/>
</dbReference>
<name>A0A821YUJ4_9BILA</name>
<sequence>MPKEFIDESAYVCVLNACSHSGLVAIARSIFNNISIKTDIIYTTMIDCLSRAAVFDEAQQLIDQFERDHMPVWSMY</sequence>
<dbReference type="AlphaFoldDB" id="A0A821YUJ4"/>
<dbReference type="EMBL" id="CAJOBR010025920">
    <property type="protein sequence ID" value="CAF4968936.1"/>
    <property type="molecule type" value="Genomic_DNA"/>
</dbReference>